<accession>A0AAU2JTB2</accession>
<feature type="domain" description="ATP-grasp" evidence="1">
    <location>
        <begin position="80"/>
        <end position="236"/>
    </location>
</feature>
<evidence type="ECO:0000259" key="1">
    <source>
        <dbReference type="Pfam" id="PF18299"/>
    </source>
</evidence>
<dbReference type="Pfam" id="PF18299">
    <property type="entry name" value="R2K_2"/>
    <property type="match status" value="1"/>
</dbReference>
<name>A0AAU2JTB2_9ACTN</name>
<proteinExistence type="predicted"/>
<reference evidence="2" key="1">
    <citation type="submission" date="2022-10" db="EMBL/GenBank/DDBJ databases">
        <title>The complete genomes of actinobacterial strains from the NBC collection.</title>
        <authorList>
            <person name="Joergensen T.S."/>
            <person name="Alvarez Arevalo M."/>
            <person name="Sterndorff E.B."/>
            <person name="Faurdal D."/>
            <person name="Vuksanovic O."/>
            <person name="Mourched A.-S."/>
            <person name="Charusanti P."/>
            <person name="Shaw S."/>
            <person name="Blin K."/>
            <person name="Weber T."/>
        </authorList>
    </citation>
    <scope>NUCLEOTIDE SEQUENCE</scope>
    <source>
        <strain evidence="2">NBC_00049</strain>
    </source>
</reference>
<protein>
    <submittedName>
        <fullName evidence="2">ATP-grasp domain-containing protein</fullName>
    </submittedName>
</protein>
<organism evidence="2">
    <name type="scientific">Streptomyces sp. NBC_00049</name>
    <dbReference type="NCBI Taxonomy" id="2903617"/>
    <lineage>
        <taxon>Bacteria</taxon>
        <taxon>Bacillati</taxon>
        <taxon>Actinomycetota</taxon>
        <taxon>Actinomycetes</taxon>
        <taxon>Kitasatosporales</taxon>
        <taxon>Streptomycetaceae</taxon>
        <taxon>Streptomyces</taxon>
    </lineage>
</organism>
<dbReference type="EMBL" id="CP108264">
    <property type="protein sequence ID" value="WTU74708.1"/>
    <property type="molecule type" value="Genomic_DNA"/>
</dbReference>
<evidence type="ECO:0000313" key="2">
    <source>
        <dbReference type="EMBL" id="WTU74708.1"/>
    </source>
</evidence>
<gene>
    <name evidence="2" type="ORF">OG327_16080</name>
</gene>
<sequence length="261" mass="27407">MREQVFLIPARPTSTAALLAEAAAARGMEVTRLVPGFASLAGRAVHWCGGPHAAARVAGVLGLGLLEPPDDWLTRLPREFTGRRIELTTPRQARELTASRAAFVKPPREKSFPPGVYGGGSPLPPSLPADAPVLVSEVVDFAAEYRLFLLDGEVAAGSRYAVHGRLDPAPLDEDPRGDCVRRFAADLLAATGRHLPSAVTVDVGTVAGTGRFAVVEANMPWFSNGYAAAPSAVLDVVLRAAGPLARVRPADLPFVRPAGTA</sequence>
<dbReference type="AlphaFoldDB" id="A0AAU2JTB2"/>
<dbReference type="InterPro" id="IPR041261">
    <property type="entry name" value="R2K_2"/>
</dbReference>